<gene>
    <name evidence="3" type="ORF">D0Z08_28690</name>
</gene>
<dbReference type="InterPro" id="IPR006016">
    <property type="entry name" value="UspA"/>
</dbReference>
<protein>
    <submittedName>
        <fullName evidence="3">Universal stress protein</fullName>
    </submittedName>
</protein>
<evidence type="ECO:0000313" key="4">
    <source>
        <dbReference type="Proteomes" id="UP000283644"/>
    </source>
</evidence>
<dbReference type="PANTHER" id="PTHR46268:SF6">
    <property type="entry name" value="UNIVERSAL STRESS PROTEIN UP12"/>
    <property type="match status" value="1"/>
</dbReference>
<evidence type="ECO:0000313" key="3">
    <source>
        <dbReference type="EMBL" id="RHW23606.1"/>
    </source>
</evidence>
<dbReference type="EMBL" id="QXGH01000043">
    <property type="protein sequence ID" value="RHW23606.1"/>
    <property type="molecule type" value="Genomic_DNA"/>
</dbReference>
<evidence type="ECO:0000256" key="1">
    <source>
        <dbReference type="ARBA" id="ARBA00008791"/>
    </source>
</evidence>
<comment type="similarity">
    <text evidence="1">Belongs to the universal stress protein A family.</text>
</comment>
<comment type="caution">
    <text evidence="3">The sequence shown here is derived from an EMBL/GenBank/DDBJ whole genome shotgun (WGS) entry which is preliminary data.</text>
</comment>
<dbReference type="InterPro" id="IPR006015">
    <property type="entry name" value="Universal_stress_UspA"/>
</dbReference>
<evidence type="ECO:0000259" key="2">
    <source>
        <dbReference type="Pfam" id="PF00582"/>
    </source>
</evidence>
<dbReference type="PRINTS" id="PR01438">
    <property type="entry name" value="UNVRSLSTRESS"/>
</dbReference>
<dbReference type="SUPFAM" id="SSF52402">
    <property type="entry name" value="Adenine nucleotide alpha hydrolases-like"/>
    <property type="match status" value="1"/>
</dbReference>
<organism evidence="3 4">
    <name type="scientific">Nocardioides immobilis</name>
    <dbReference type="NCBI Taxonomy" id="2049295"/>
    <lineage>
        <taxon>Bacteria</taxon>
        <taxon>Bacillati</taxon>
        <taxon>Actinomycetota</taxon>
        <taxon>Actinomycetes</taxon>
        <taxon>Propionibacteriales</taxon>
        <taxon>Nocardioidaceae</taxon>
        <taxon>Nocardioides</taxon>
    </lineage>
</organism>
<feature type="domain" description="UspA" evidence="2">
    <location>
        <begin position="56"/>
        <end position="119"/>
    </location>
</feature>
<dbReference type="AlphaFoldDB" id="A0A417XTF4"/>
<dbReference type="PANTHER" id="PTHR46268">
    <property type="entry name" value="STRESS RESPONSE PROTEIN NHAX"/>
    <property type="match status" value="1"/>
</dbReference>
<keyword evidence="4" id="KW-1185">Reference proteome</keyword>
<sequence>MTIVVAYADTPPGHAAVAAAVAESSRERETVIIVPAVRGDAAPDVGEVETRWPDIAGRVEVERGDLGDPSDTVVQIAQRRDARLVVLGLRSRTPVGKLVFGSTAQRILLDATCPVLAVKPTVAGP</sequence>
<dbReference type="RefSeq" id="WP_118928712.1">
    <property type="nucleotide sequence ID" value="NZ_QXGH01000043.1"/>
</dbReference>
<dbReference type="InterPro" id="IPR014729">
    <property type="entry name" value="Rossmann-like_a/b/a_fold"/>
</dbReference>
<dbReference type="CDD" id="cd00293">
    <property type="entry name" value="USP-like"/>
    <property type="match status" value="1"/>
</dbReference>
<dbReference type="Gene3D" id="3.40.50.620">
    <property type="entry name" value="HUPs"/>
    <property type="match status" value="1"/>
</dbReference>
<dbReference type="Pfam" id="PF00582">
    <property type="entry name" value="Usp"/>
    <property type="match status" value="1"/>
</dbReference>
<accession>A0A417XTF4</accession>
<dbReference type="OrthoDB" id="5419113at2"/>
<proteinExistence type="inferred from homology"/>
<reference evidence="3 4" key="1">
    <citation type="submission" date="2018-09" db="EMBL/GenBank/DDBJ databases">
        <title>Genome sequencing of Nocardioides immobilis CCTCC AB 2017083 for comparison to Nocardioides silvaticus.</title>
        <authorList>
            <person name="Li C."/>
            <person name="Wang G."/>
        </authorList>
    </citation>
    <scope>NUCLEOTIDE SEQUENCE [LARGE SCALE GENOMIC DNA]</scope>
    <source>
        <strain evidence="3 4">CCTCC AB 2017083</strain>
    </source>
</reference>
<dbReference type="Proteomes" id="UP000283644">
    <property type="component" value="Unassembled WGS sequence"/>
</dbReference>
<name>A0A417XTF4_9ACTN</name>